<dbReference type="GO" id="GO:0008757">
    <property type="term" value="F:S-adenosylmethionine-dependent methyltransferase activity"/>
    <property type="evidence" value="ECO:0007669"/>
    <property type="project" value="InterPro"/>
</dbReference>
<dbReference type="Gene3D" id="3.40.50.150">
    <property type="entry name" value="Vaccinia Virus protein VP39"/>
    <property type="match status" value="1"/>
</dbReference>
<dbReference type="InterPro" id="IPR052356">
    <property type="entry name" value="Thiol_S-MT"/>
</dbReference>
<dbReference type="OrthoDB" id="9793058at2"/>
<dbReference type="InterPro" id="IPR013216">
    <property type="entry name" value="Methyltransf_11"/>
</dbReference>
<reference evidence="2 3" key="1">
    <citation type="submission" date="2018-05" db="EMBL/GenBank/DDBJ databases">
        <title>Leucothrix arctica sp. nov., isolated from Arctic seawater.</title>
        <authorList>
            <person name="Choi A."/>
            <person name="Baek K."/>
        </authorList>
    </citation>
    <scope>NUCLEOTIDE SEQUENCE [LARGE SCALE GENOMIC DNA]</scope>
    <source>
        <strain evidence="2 3">IMCC9719</strain>
    </source>
</reference>
<keyword evidence="2" id="KW-0489">Methyltransferase</keyword>
<dbReference type="InterPro" id="IPR029063">
    <property type="entry name" value="SAM-dependent_MTases_sf"/>
</dbReference>
<keyword evidence="2" id="KW-0808">Transferase</keyword>
<dbReference type="Proteomes" id="UP000245506">
    <property type="component" value="Unassembled WGS sequence"/>
</dbReference>
<dbReference type="EMBL" id="QGKL01000042">
    <property type="protein sequence ID" value="PWQ93488.1"/>
    <property type="molecule type" value="Genomic_DNA"/>
</dbReference>
<sequence>MSFYEDKILPHVIHCACSLSPIMSLREKVVPLAYGNVLEIGIGSAVNMSLYDPDKVNMVWGLEPSDAMRQKAAKNIANSPVPVEWLSLPGEKIPLEDNSVDSVVITYALCTIPDWQTALKQIHRVLKDDGKIFFCEHGQAPDESVQKWQNNLNGVWSKLAGGCNLNRPAVENIQNNGFSIDWSDSNYMKGAPKFAAYISYGVATKVATNSA</sequence>
<accession>A0A317C4H8</accession>
<dbReference type="PANTHER" id="PTHR45036">
    <property type="entry name" value="METHYLTRANSFERASE LIKE 7B"/>
    <property type="match status" value="1"/>
</dbReference>
<feature type="domain" description="Methyltransferase type 11" evidence="1">
    <location>
        <begin position="38"/>
        <end position="134"/>
    </location>
</feature>
<dbReference type="Pfam" id="PF08241">
    <property type="entry name" value="Methyltransf_11"/>
    <property type="match status" value="1"/>
</dbReference>
<keyword evidence="3" id="KW-1185">Reference proteome</keyword>
<dbReference type="GO" id="GO:0032259">
    <property type="term" value="P:methylation"/>
    <property type="evidence" value="ECO:0007669"/>
    <property type="project" value="UniProtKB-KW"/>
</dbReference>
<gene>
    <name evidence="2" type="ORF">DKT75_17855</name>
</gene>
<evidence type="ECO:0000313" key="2">
    <source>
        <dbReference type="EMBL" id="PWQ93488.1"/>
    </source>
</evidence>
<dbReference type="PANTHER" id="PTHR45036:SF1">
    <property type="entry name" value="METHYLTRANSFERASE LIKE 7A"/>
    <property type="match status" value="1"/>
</dbReference>
<evidence type="ECO:0000259" key="1">
    <source>
        <dbReference type="Pfam" id="PF08241"/>
    </source>
</evidence>
<dbReference type="CDD" id="cd02440">
    <property type="entry name" value="AdoMet_MTases"/>
    <property type="match status" value="1"/>
</dbReference>
<dbReference type="SUPFAM" id="SSF53335">
    <property type="entry name" value="S-adenosyl-L-methionine-dependent methyltransferases"/>
    <property type="match status" value="1"/>
</dbReference>
<protein>
    <submittedName>
        <fullName evidence="2">SAM-dependent methyltransferase</fullName>
    </submittedName>
</protein>
<dbReference type="AlphaFoldDB" id="A0A317C4H8"/>
<organism evidence="2 3">
    <name type="scientific">Leucothrix arctica</name>
    <dbReference type="NCBI Taxonomy" id="1481894"/>
    <lineage>
        <taxon>Bacteria</taxon>
        <taxon>Pseudomonadati</taxon>
        <taxon>Pseudomonadota</taxon>
        <taxon>Gammaproteobacteria</taxon>
        <taxon>Thiotrichales</taxon>
        <taxon>Thiotrichaceae</taxon>
        <taxon>Leucothrix</taxon>
    </lineage>
</organism>
<proteinExistence type="predicted"/>
<evidence type="ECO:0000313" key="3">
    <source>
        <dbReference type="Proteomes" id="UP000245506"/>
    </source>
</evidence>
<comment type="caution">
    <text evidence="2">The sequence shown here is derived from an EMBL/GenBank/DDBJ whole genome shotgun (WGS) entry which is preliminary data.</text>
</comment>
<name>A0A317C4H8_9GAMM</name>
<dbReference type="RefSeq" id="WP_109825320.1">
    <property type="nucleotide sequence ID" value="NZ_QGKL01000042.1"/>
</dbReference>